<reference evidence="1" key="1">
    <citation type="submission" date="2023-06" db="EMBL/GenBank/DDBJ databases">
        <title>Genome-scale phylogeny and comparative genomics of the fungal order Sordariales.</title>
        <authorList>
            <consortium name="Lawrence Berkeley National Laboratory"/>
            <person name="Hensen N."/>
            <person name="Bonometti L."/>
            <person name="Westerberg I."/>
            <person name="Brannstrom I.O."/>
            <person name="Guillou S."/>
            <person name="Cros-Aarteil S."/>
            <person name="Calhoun S."/>
            <person name="Haridas S."/>
            <person name="Kuo A."/>
            <person name="Mondo S."/>
            <person name="Pangilinan J."/>
            <person name="Riley R."/>
            <person name="Labutti K."/>
            <person name="Andreopoulos B."/>
            <person name="Lipzen A."/>
            <person name="Chen C."/>
            <person name="Yanf M."/>
            <person name="Daum C."/>
            <person name="Ng V."/>
            <person name="Clum A."/>
            <person name="Steindorff A."/>
            <person name="Ohm R."/>
            <person name="Martin F."/>
            <person name="Silar P."/>
            <person name="Natvig D."/>
            <person name="Lalanne C."/>
            <person name="Gautier V."/>
            <person name="Ament-Velasquez S.L."/>
            <person name="Kruys A."/>
            <person name="Hutchinson M.I."/>
            <person name="Powell A.J."/>
            <person name="Barry K."/>
            <person name="Miller A.N."/>
            <person name="Grigoriev I.V."/>
            <person name="Debuchy R."/>
            <person name="Gladieux P."/>
            <person name="Thoren M.H."/>
            <person name="Johannesson H."/>
        </authorList>
    </citation>
    <scope>NUCLEOTIDE SEQUENCE</scope>
    <source>
        <strain evidence="1">SMH2532-1</strain>
    </source>
</reference>
<proteinExistence type="predicted"/>
<dbReference type="EMBL" id="JAULSV010000003">
    <property type="protein sequence ID" value="KAK0648329.1"/>
    <property type="molecule type" value="Genomic_DNA"/>
</dbReference>
<keyword evidence="2" id="KW-1185">Reference proteome</keyword>
<dbReference type="Proteomes" id="UP001174936">
    <property type="component" value="Unassembled WGS sequence"/>
</dbReference>
<accession>A0AA39Y946</accession>
<dbReference type="Gene3D" id="1.25.40.10">
    <property type="entry name" value="Tetratricopeptide repeat domain"/>
    <property type="match status" value="1"/>
</dbReference>
<gene>
    <name evidence="1" type="ORF">B0T16DRAFT_408035</name>
</gene>
<organism evidence="1 2">
    <name type="scientific">Cercophora newfieldiana</name>
    <dbReference type="NCBI Taxonomy" id="92897"/>
    <lineage>
        <taxon>Eukaryota</taxon>
        <taxon>Fungi</taxon>
        <taxon>Dikarya</taxon>
        <taxon>Ascomycota</taxon>
        <taxon>Pezizomycotina</taxon>
        <taxon>Sordariomycetes</taxon>
        <taxon>Sordariomycetidae</taxon>
        <taxon>Sordariales</taxon>
        <taxon>Lasiosphaeriaceae</taxon>
        <taxon>Cercophora</taxon>
    </lineage>
</organism>
<sequence length="114" mass="12601">MDIVKCTREEIISSLVSVFVDVGDIDNAIRLSRSRIGHERNPNSPEAIVARYGLARALYLGGQLEEAQLVLESAIQKSATVLPPEHYRVRVCYELLRSILDAREGQARGSGSVH</sequence>
<dbReference type="InterPro" id="IPR011990">
    <property type="entry name" value="TPR-like_helical_dom_sf"/>
</dbReference>
<evidence type="ECO:0000313" key="1">
    <source>
        <dbReference type="EMBL" id="KAK0648329.1"/>
    </source>
</evidence>
<protein>
    <recommendedName>
        <fullName evidence="3">Tetratricopeptide repeat protein</fullName>
    </recommendedName>
</protein>
<evidence type="ECO:0008006" key="3">
    <source>
        <dbReference type="Google" id="ProtNLM"/>
    </source>
</evidence>
<dbReference type="AlphaFoldDB" id="A0AA39Y946"/>
<evidence type="ECO:0000313" key="2">
    <source>
        <dbReference type="Proteomes" id="UP001174936"/>
    </source>
</evidence>
<dbReference type="SUPFAM" id="SSF48452">
    <property type="entry name" value="TPR-like"/>
    <property type="match status" value="1"/>
</dbReference>
<comment type="caution">
    <text evidence="1">The sequence shown here is derived from an EMBL/GenBank/DDBJ whole genome shotgun (WGS) entry which is preliminary data.</text>
</comment>
<name>A0AA39Y946_9PEZI</name>